<dbReference type="AlphaFoldDB" id="A0A1I2JU90"/>
<dbReference type="STRING" id="1076937.SAMN04488120_10910"/>
<feature type="domain" description="Carboxymuconolactone decarboxylase-like" evidence="1">
    <location>
        <begin position="24"/>
        <end position="101"/>
    </location>
</feature>
<keyword evidence="3" id="KW-1185">Reference proteome</keyword>
<dbReference type="PANTHER" id="PTHR33930">
    <property type="entry name" value="ALKYL HYDROPEROXIDE REDUCTASE AHPD"/>
    <property type="match status" value="1"/>
</dbReference>
<organism evidence="2 3">
    <name type="scientific">Fontimonas thermophila</name>
    <dbReference type="NCBI Taxonomy" id="1076937"/>
    <lineage>
        <taxon>Bacteria</taxon>
        <taxon>Pseudomonadati</taxon>
        <taxon>Pseudomonadota</taxon>
        <taxon>Gammaproteobacteria</taxon>
        <taxon>Nevskiales</taxon>
        <taxon>Nevskiaceae</taxon>
        <taxon>Fontimonas</taxon>
    </lineage>
</organism>
<protein>
    <submittedName>
        <fullName evidence="2">Alkylhydroperoxidase/carboxymuconolactone decarboxylase family protein</fullName>
    </submittedName>
</protein>
<dbReference type="NCBIfam" id="TIGR00778">
    <property type="entry name" value="ahpD_dom"/>
    <property type="match status" value="1"/>
</dbReference>
<dbReference type="GO" id="GO:0051920">
    <property type="term" value="F:peroxiredoxin activity"/>
    <property type="evidence" value="ECO:0007669"/>
    <property type="project" value="InterPro"/>
</dbReference>
<reference evidence="2 3" key="1">
    <citation type="submission" date="2016-10" db="EMBL/GenBank/DDBJ databases">
        <authorList>
            <person name="de Groot N.N."/>
        </authorList>
    </citation>
    <scope>NUCLEOTIDE SEQUENCE [LARGE SCALE GENOMIC DNA]</scope>
    <source>
        <strain evidence="2 3">DSM 23609</strain>
    </source>
</reference>
<dbReference type="InterPro" id="IPR029032">
    <property type="entry name" value="AhpD-like"/>
</dbReference>
<keyword evidence="2" id="KW-0575">Peroxidase</keyword>
<sequence length="111" mass="12129">MSSYYESDDLKKFAEIGRHAKPLADEFFKYYGMVTGQDGALSKREKALIALAIAHAEKCPYCIDAYTTACLEAGASSEQMMEAVHVAAAMKAGITLAHAIQMNNHLDKLIL</sequence>
<proteinExistence type="predicted"/>
<gene>
    <name evidence="2" type="ORF">SAMN04488120_10910</name>
</gene>
<dbReference type="InterPro" id="IPR004675">
    <property type="entry name" value="AhpD_core"/>
</dbReference>
<dbReference type="InterPro" id="IPR026445">
    <property type="entry name" value="AlkhydPrxdase/COmuclacdeCOase"/>
</dbReference>
<keyword evidence="2" id="KW-0560">Oxidoreductase</keyword>
<evidence type="ECO:0000313" key="2">
    <source>
        <dbReference type="EMBL" id="SFF56376.1"/>
    </source>
</evidence>
<dbReference type="EMBL" id="FOOC01000009">
    <property type="protein sequence ID" value="SFF56376.1"/>
    <property type="molecule type" value="Genomic_DNA"/>
</dbReference>
<dbReference type="RefSeq" id="WP_091534256.1">
    <property type="nucleotide sequence ID" value="NZ_FOOC01000009.1"/>
</dbReference>
<dbReference type="Pfam" id="PF02627">
    <property type="entry name" value="CMD"/>
    <property type="match status" value="1"/>
</dbReference>
<name>A0A1I2JU90_9GAMM</name>
<accession>A0A1I2JU90</accession>
<dbReference type="Proteomes" id="UP000199771">
    <property type="component" value="Unassembled WGS sequence"/>
</dbReference>
<dbReference type="OrthoDB" id="9801997at2"/>
<dbReference type="InterPro" id="IPR003779">
    <property type="entry name" value="CMD-like"/>
</dbReference>
<dbReference type="PANTHER" id="PTHR33930:SF2">
    <property type="entry name" value="BLR3452 PROTEIN"/>
    <property type="match status" value="1"/>
</dbReference>
<dbReference type="SUPFAM" id="SSF69118">
    <property type="entry name" value="AhpD-like"/>
    <property type="match status" value="1"/>
</dbReference>
<dbReference type="NCBIfam" id="TIGR04169">
    <property type="entry name" value="perox_w_seleSAM"/>
    <property type="match status" value="1"/>
</dbReference>
<evidence type="ECO:0000259" key="1">
    <source>
        <dbReference type="Pfam" id="PF02627"/>
    </source>
</evidence>
<evidence type="ECO:0000313" key="3">
    <source>
        <dbReference type="Proteomes" id="UP000199771"/>
    </source>
</evidence>
<dbReference type="Gene3D" id="1.20.1290.10">
    <property type="entry name" value="AhpD-like"/>
    <property type="match status" value="1"/>
</dbReference>